<dbReference type="PANTHER" id="PTHR42924">
    <property type="entry name" value="EXONUCLEASE"/>
    <property type="match status" value="1"/>
</dbReference>
<dbReference type="EMBL" id="CP042305">
    <property type="protein sequence ID" value="QDZ14362.1"/>
    <property type="molecule type" value="Genomic_DNA"/>
</dbReference>
<keyword evidence="4" id="KW-1185">Reference proteome</keyword>
<dbReference type="Proteomes" id="UP000320216">
    <property type="component" value="Chromosome"/>
</dbReference>
<evidence type="ECO:0000259" key="2">
    <source>
        <dbReference type="SMART" id="SM00481"/>
    </source>
</evidence>
<sequence>MAADLRDFRAPIDLHTHSSVSDGTQSPDELVRAAAAAGLGTVALTDHDSTAGWADAGTAASEVGLTFIPGMELSTRYGWKSVHMLAYLFDPTDEPLAAELKRIRDARLSRAETMVARLGVDYDLTWDDVAAHTAPGATVGRPHIADALVARGVVPDRSAAFATLLHPRGGYYEPIYAPTPLDGVRLIRGAGGVPVLAHPATRGRDGIIQDVYLQRLIDSGLAGFELDHRENTDDGKVALREIAQRNGLVLTGSSDYHGAGKPNRLGENTTSPEALRRILDESSYLARATEAGPTAG</sequence>
<name>A0A5B8M3R4_9MICO</name>
<dbReference type="SMART" id="SM00481">
    <property type="entry name" value="POLIIIAc"/>
    <property type="match status" value="1"/>
</dbReference>
<dbReference type="SUPFAM" id="SSF89550">
    <property type="entry name" value="PHP domain-like"/>
    <property type="match status" value="1"/>
</dbReference>
<dbReference type="PANTHER" id="PTHR42924:SF3">
    <property type="entry name" value="POLYMERASE_HISTIDINOL PHOSPHATASE N-TERMINAL DOMAIN-CONTAINING PROTEIN"/>
    <property type="match status" value="1"/>
</dbReference>
<dbReference type="Pfam" id="PF02811">
    <property type="entry name" value="PHP"/>
    <property type="match status" value="1"/>
</dbReference>
<accession>A0A5B8M3R4</accession>
<protein>
    <submittedName>
        <fullName evidence="3">PHP domain-containing protein</fullName>
    </submittedName>
</protein>
<evidence type="ECO:0000313" key="3">
    <source>
        <dbReference type="EMBL" id="QDZ14362.1"/>
    </source>
</evidence>
<dbReference type="InterPro" id="IPR052018">
    <property type="entry name" value="PHP_domain"/>
</dbReference>
<feature type="domain" description="Polymerase/histidinol phosphatase N-terminal" evidence="2">
    <location>
        <begin position="12"/>
        <end position="77"/>
    </location>
</feature>
<dbReference type="GO" id="GO:0035312">
    <property type="term" value="F:5'-3' DNA exonuclease activity"/>
    <property type="evidence" value="ECO:0007669"/>
    <property type="project" value="TreeGrafter"/>
</dbReference>
<dbReference type="Gene3D" id="3.20.20.140">
    <property type="entry name" value="Metal-dependent hydrolases"/>
    <property type="match status" value="1"/>
</dbReference>
<reference evidence="3 4" key="1">
    <citation type="submission" date="2019-07" db="EMBL/GenBank/DDBJ databases">
        <title>Full genome sequence of Humibacter sp. WJ7-1.</title>
        <authorList>
            <person name="Im W.-T."/>
        </authorList>
    </citation>
    <scope>NUCLEOTIDE SEQUENCE [LARGE SCALE GENOMIC DNA]</scope>
    <source>
        <strain evidence="3 4">WJ7-1</strain>
    </source>
</reference>
<feature type="region of interest" description="Disordered" evidence="1">
    <location>
        <begin position="253"/>
        <end position="272"/>
    </location>
</feature>
<proteinExistence type="predicted"/>
<dbReference type="InterPro" id="IPR004013">
    <property type="entry name" value="PHP_dom"/>
</dbReference>
<dbReference type="Gene3D" id="1.10.150.650">
    <property type="match status" value="1"/>
</dbReference>
<dbReference type="InterPro" id="IPR003141">
    <property type="entry name" value="Pol/His_phosphatase_N"/>
</dbReference>
<dbReference type="AlphaFoldDB" id="A0A5B8M3R4"/>
<dbReference type="GO" id="GO:0004534">
    <property type="term" value="F:5'-3' RNA exonuclease activity"/>
    <property type="evidence" value="ECO:0007669"/>
    <property type="project" value="TreeGrafter"/>
</dbReference>
<dbReference type="RefSeq" id="WP_146319183.1">
    <property type="nucleotide sequence ID" value="NZ_CP042305.1"/>
</dbReference>
<dbReference type="CDD" id="cd07438">
    <property type="entry name" value="PHP_HisPPase_AMP"/>
    <property type="match status" value="1"/>
</dbReference>
<evidence type="ECO:0000256" key="1">
    <source>
        <dbReference type="SAM" id="MobiDB-lite"/>
    </source>
</evidence>
<organism evidence="3 4">
    <name type="scientific">Humibacter ginsenosidimutans</name>
    <dbReference type="NCBI Taxonomy" id="2599293"/>
    <lineage>
        <taxon>Bacteria</taxon>
        <taxon>Bacillati</taxon>
        <taxon>Actinomycetota</taxon>
        <taxon>Actinomycetes</taxon>
        <taxon>Micrococcales</taxon>
        <taxon>Microbacteriaceae</taxon>
        <taxon>Humibacter</taxon>
    </lineage>
</organism>
<dbReference type="InterPro" id="IPR016195">
    <property type="entry name" value="Pol/histidinol_Pase-like"/>
</dbReference>
<gene>
    <name evidence="3" type="ORF">FPZ11_05925</name>
</gene>
<evidence type="ECO:0000313" key="4">
    <source>
        <dbReference type="Proteomes" id="UP000320216"/>
    </source>
</evidence>
<dbReference type="KEGG" id="huw:FPZ11_05925"/>
<dbReference type="OrthoDB" id="9804333at2"/>